<comment type="caution">
    <text evidence="2">The sequence shown here is derived from an EMBL/GenBank/DDBJ whole genome shotgun (WGS) entry which is preliminary data.</text>
</comment>
<dbReference type="Pfam" id="PF01661">
    <property type="entry name" value="Macro"/>
    <property type="match status" value="1"/>
</dbReference>
<dbReference type="SUPFAM" id="SSF52949">
    <property type="entry name" value="Macro domain-like"/>
    <property type="match status" value="1"/>
</dbReference>
<dbReference type="Proteomes" id="UP001460888">
    <property type="component" value="Unassembled WGS sequence"/>
</dbReference>
<proteinExistence type="predicted"/>
<feature type="domain" description="Macro" evidence="1">
    <location>
        <begin position="1"/>
        <end position="179"/>
    </location>
</feature>
<dbReference type="EMBL" id="APND01000002">
    <property type="protein sequence ID" value="MES1929321.1"/>
    <property type="molecule type" value="Genomic_DNA"/>
</dbReference>
<sequence>MQHATQRQVAGITIECIKGDITDQPDIDIIVNAANKQLKGGGGVDGAINRAAGPKLVEASLKLAPIEAGEAVITEAFELPNRHVVHCVGPVYSQSQPVAAQLASCYRTAMQLAEDNSVGSIAFPAISCGVYGYPLDEAANIAIDTIVDYASQAQNVETARFVLFSDDALAAFERALDAH</sequence>
<evidence type="ECO:0000259" key="1">
    <source>
        <dbReference type="PROSITE" id="PS51154"/>
    </source>
</evidence>
<dbReference type="Gene3D" id="3.40.220.10">
    <property type="entry name" value="Leucine Aminopeptidase, subunit E, domain 1"/>
    <property type="match status" value="1"/>
</dbReference>
<evidence type="ECO:0000313" key="3">
    <source>
        <dbReference type="Proteomes" id="UP001460888"/>
    </source>
</evidence>
<dbReference type="SMART" id="SM00506">
    <property type="entry name" value="A1pp"/>
    <property type="match status" value="1"/>
</dbReference>
<reference evidence="2 3" key="1">
    <citation type="submission" date="2013-03" db="EMBL/GenBank/DDBJ databases">
        <title>Salinisphaera dokdonensis CL-ES53 Genome Sequencing.</title>
        <authorList>
            <person name="Li C."/>
            <person name="Lai Q."/>
            <person name="Shao Z."/>
        </authorList>
    </citation>
    <scope>NUCLEOTIDE SEQUENCE [LARGE SCALE GENOMIC DNA]</scope>
    <source>
        <strain evidence="2 3">CL-ES53</strain>
    </source>
</reference>
<accession>A0ABV2B0B3</accession>
<dbReference type="InterPro" id="IPR043472">
    <property type="entry name" value="Macro_dom-like"/>
</dbReference>
<dbReference type="PANTHER" id="PTHR11106:SF27">
    <property type="entry name" value="MACRO DOMAIN-CONTAINING PROTEIN"/>
    <property type="match status" value="1"/>
</dbReference>
<gene>
    <name evidence="2" type="ORF">SADO_08692</name>
</gene>
<dbReference type="PANTHER" id="PTHR11106">
    <property type="entry name" value="GANGLIOSIDE INDUCED DIFFERENTIATION ASSOCIATED PROTEIN 2-RELATED"/>
    <property type="match status" value="1"/>
</dbReference>
<dbReference type="CDD" id="cd02908">
    <property type="entry name" value="Macro_OAADPr_deacetylase"/>
    <property type="match status" value="1"/>
</dbReference>
<evidence type="ECO:0000313" key="2">
    <source>
        <dbReference type="EMBL" id="MES1929321.1"/>
    </source>
</evidence>
<organism evidence="2 3">
    <name type="scientific">Salinisphaera dokdonensis CL-ES53</name>
    <dbReference type="NCBI Taxonomy" id="1304272"/>
    <lineage>
        <taxon>Bacteria</taxon>
        <taxon>Pseudomonadati</taxon>
        <taxon>Pseudomonadota</taxon>
        <taxon>Gammaproteobacteria</taxon>
        <taxon>Salinisphaerales</taxon>
        <taxon>Salinisphaeraceae</taxon>
        <taxon>Salinisphaera</taxon>
    </lineage>
</organism>
<keyword evidence="3" id="KW-1185">Reference proteome</keyword>
<dbReference type="PROSITE" id="PS51154">
    <property type="entry name" value="MACRO"/>
    <property type="match status" value="1"/>
</dbReference>
<dbReference type="NCBIfam" id="NF001664">
    <property type="entry name" value="PRK00431.1-6"/>
    <property type="match status" value="1"/>
</dbReference>
<dbReference type="InterPro" id="IPR002589">
    <property type="entry name" value="Macro_dom"/>
</dbReference>
<name>A0ABV2B0B3_9GAMM</name>
<protein>
    <submittedName>
        <fullName evidence="2">Appr-1-p processing protein</fullName>
    </submittedName>
</protein>